<name>A0A3B1BP51_9ZZZZ</name>
<proteinExistence type="predicted"/>
<keyword evidence="1" id="KW-0812">Transmembrane</keyword>
<accession>A0A3B1BP51</accession>
<feature type="transmembrane region" description="Helical" evidence="1">
    <location>
        <begin position="27"/>
        <end position="48"/>
    </location>
</feature>
<gene>
    <name evidence="2" type="ORF">MNBD_GAMMA24-1630</name>
</gene>
<evidence type="ECO:0000313" key="2">
    <source>
        <dbReference type="EMBL" id="VAX13604.1"/>
    </source>
</evidence>
<sequence length="187" mass="21739">MNTNNKSQNPAHRRHQHFIDATIQGRLLAALIVLELVLFSGAMIWLYLDLSAIIDAHLYRVHYADNTDGLSPFLATLFTVIPVILLANLVALWLADVIWRGYVRRIVNQLRRILARISKLDLREEPEDRRVHHDVIVKARSWLANERQAFQKVKKVVSTLPETIDFSDEKELIRTRSALRELKTFLR</sequence>
<feature type="transmembrane region" description="Helical" evidence="1">
    <location>
        <begin position="73"/>
        <end position="95"/>
    </location>
</feature>
<protein>
    <submittedName>
        <fullName evidence="2">Uncharacterized protein</fullName>
    </submittedName>
</protein>
<organism evidence="2">
    <name type="scientific">hydrothermal vent metagenome</name>
    <dbReference type="NCBI Taxonomy" id="652676"/>
    <lineage>
        <taxon>unclassified sequences</taxon>
        <taxon>metagenomes</taxon>
        <taxon>ecological metagenomes</taxon>
    </lineage>
</organism>
<dbReference type="EMBL" id="UOFZ01000127">
    <property type="protein sequence ID" value="VAX13604.1"/>
    <property type="molecule type" value="Genomic_DNA"/>
</dbReference>
<dbReference type="AlphaFoldDB" id="A0A3B1BP51"/>
<keyword evidence="1" id="KW-0472">Membrane</keyword>
<keyword evidence="1" id="KW-1133">Transmembrane helix</keyword>
<evidence type="ECO:0000256" key="1">
    <source>
        <dbReference type="SAM" id="Phobius"/>
    </source>
</evidence>
<reference evidence="2" key="1">
    <citation type="submission" date="2018-06" db="EMBL/GenBank/DDBJ databases">
        <authorList>
            <person name="Zhirakovskaya E."/>
        </authorList>
    </citation>
    <scope>NUCLEOTIDE SEQUENCE</scope>
</reference>